<dbReference type="PROSITE" id="PS50011">
    <property type="entry name" value="PROTEIN_KINASE_DOM"/>
    <property type="match status" value="1"/>
</dbReference>
<dbReference type="AlphaFoldDB" id="A0A6J7C2R3"/>
<gene>
    <name evidence="4" type="ORF">UFOPK3268_00948</name>
</gene>
<dbReference type="SUPFAM" id="SSF49785">
    <property type="entry name" value="Galactose-binding domain-like"/>
    <property type="match status" value="1"/>
</dbReference>
<sequence>MTDVRDTPRGGRPASDDVVLGRYRLVDRVAEAAGTSFWRAYDDRLRRAVGVRFMPLDSPRARILRDAALRASQVTDRRAVPLLDIVEDSPTGQLVIVTEWLVGTPFGDYLASRNGGRLPPREAATLTLEVARFLAAADAAGVEHGRIRPNSVMITDAGEVRVRGLGVDRALYGVEPAGDAALADVHGAGAVLFAGLTGRWPGPEEINRLPGVPTIGQGKVPWPSRVVADVPADLDQITARALRSTSPPKGLSRFGTVAEVATALAATLTEPLRPPAGRRHGRRQRQLVSVTVAVVAIMGLALIGVAMIKGLGGDPLNIARAARPSQTASALPPTSAASTPAGPEIPIVSAVDFDPYGDTKRENPKLVPLPIDAKPETAWTTVRYKAGDLGGKPGVGLLVDLGAPRPVSAVELRLVGNGSDVSLRASDDPTLPPEKFISMAEVTGANSSLTLRVPTAVTTRYLLVWFTQLPPVNGYYQAGIADIRVRG</sequence>
<proteinExistence type="predicted"/>
<dbReference type="GO" id="GO:0005524">
    <property type="term" value="F:ATP binding"/>
    <property type="evidence" value="ECO:0007669"/>
    <property type="project" value="InterPro"/>
</dbReference>
<dbReference type="InterPro" id="IPR008979">
    <property type="entry name" value="Galactose-bd-like_sf"/>
</dbReference>
<dbReference type="Gene3D" id="1.10.510.10">
    <property type="entry name" value="Transferase(Phosphotransferase) domain 1"/>
    <property type="match status" value="1"/>
</dbReference>
<dbReference type="SUPFAM" id="SSF56112">
    <property type="entry name" value="Protein kinase-like (PK-like)"/>
    <property type="match status" value="1"/>
</dbReference>
<keyword evidence="2" id="KW-0472">Membrane</keyword>
<dbReference type="CDD" id="cd13973">
    <property type="entry name" value="PK_MviN-like"/>
    <property type="match status" value="1"/>
</dbReference>
<dbReference type="EMBL" id="CAFBIZ010000112">
    <property type="protein sequence ID" value="CAB4850173.1"/>
    <property type="molecule type" value="Genomic_DNA"/>
</dbReference>
<organism evidence="4">
    <name type="scientific">freshwater metagenome</name>
    <dbReference type="NCBI Taxonomy" id="449393"/>
    <lineage>
        <taxon>unclassified sequences</taxon>
        <taxon>metagenomes</taxon>
        <taxon>ecological metagenomes</taxon>
    </lineage>
</organism>
<dbReference type="InterPro" id="IPR011009">
    <property type="entry name" value="Kinase-like_dom_sf"/>
</dbReference>
<dbReference type="Gene3D" id="3.30.200.20">
    <property type="entry name" value="Phosphorylase Kinase, domain 1"/>
    <property type="match status" value="1"/>
</dbReference>
<protein>
    <submittedName>
        <fullName evidence="4">Unannotated protein</fullName>
    </submittedName>
</protein>
<evidence type="ECO:0000313" key="4">
    <source>
        <dbReference type="EMBL" id="CAB4850173.1"/>
    </source>
</evidence>
<keyword evidence="2" id="KW-0812">Transmembrane</keyword>
<dbReference type="InterPro" id="IPR000719">
    <property type="entry name" value="Prot_kinase_dom"/>
</dbReference>
<evidence type="ECO:0000256" key="1">
    <source>
        <dbReference type="ARBA" id="ARBA00023170"/>
    </source>
</evidence>
<keyword evidence="2" id="KW-1133">Transmembrane helix</keyword>
<evidence type="ECO:0000256" key="2">
    <source>
        <dbReference type="SAM" id="Phobius"/>
    </source>
</evidence>
<feature type="domain" description="Protein kinase" evidence="3">
    <location>
        <begin position="23"/>
        <end position="335"/>
    </location>
</feature>
<name>A0A6J7C2R3_9ZZZZ</name>
<keyword evidence="1" id="KW-0675">Receptor</keyword>
<evidence type="ECO:0000259" key="3">
    <source>
        <dbReference type="PROSITE" id="PS50011"/>
    </source>
</evidence>
<accession>A0A6J7C2R3</accession>
<reference evidence="4" key="1">
    <citation type="submission" date="2020-05" db="EMBL/GenBank/DDBJ databases">
        <authorList>
            <person name="Chiriac C."/>
            <person name="Salcher M."/>
            <person name="Ghai R."/>
            <person name="Kavagutti S V."/>
        </authorList>
    </citation>
    <scope>NUCLEOTIDE SEQUENCE</scope>
</reference>
<feature type="transmembrane region" description="Helical" evidence="2">
    <location>
        <begin position="287"/>
        <end position="308"/>
    </location>
</feature>
<dbReference type="GO" id="GO:0004672">
    <property type="term" value="F:protein kinase activity"/>
    <property type="evidence" value="ECO:0007669"/>
    <property type="project" value="InterPro"/>
</dbReference>